<dbReference type="PROSITE" id="PS50089">
    <property type="entry name" value="ZF_RING_2"/>
    <property type="match status" value="1"/>
</dbReference>
<name>A0A498HIX7_MALDO</name>
<evidence type="ECO:0000256" key="6">
    <source>
        <dbReference type="PROSITE-ProRule" id="PRU00175"/>
    </source>
</evidence>
<evidence type="ECO:0000256" key="2">
    <source>
        <dbReference type="ARBA" id="ARBA00022723"/>
    </source>
</evidence>
<dbReference type="PROSITE" id="PS00518">
    <property type="entry name" value="ZF_RING_1"/>
    <property type="match status" value="1"/>
</dbReference>
<dbReference type="SUPFAM" id="SSF57850">
    <property type="entry name" value="RING/U-box"/>
    <property type="match status" value="1"/>
</dbReference>
<dbReference type="Pfam" id="PF13923">
    <property type="entry name" value="zf-C3HC4_2"/>
    <property type="match status" value="1"/>
</dbReference>
<dbReference type="PROSITE" id="PS00678">
    <property type="entry name" value="WD_REPEATS_1"/>
    <property type="match status" value="1"/>
</dbReference>
<dbReference type="PANTHER" id="PTHR44080">
    <property type="entry name" value="E3 UBIQUITIN-PROTEIN LIGASE COP1"/>
    <property type="match status" value="1"/>
</dbReference>
<dbReference type="PANTHER" id="PTHR44080:SF1">
    <property type="entry name" value="E3 UBIQUITIN-PROTEIN LIGASE COP1"/>
    <property type="match status" value="1"/>
</dbReference>
<dbReference type="InterPro" id="IPR019775">
    <property type="entry name" value="WD40_repeat_CS"/>
</dbReference>
<dbReference type="InterPro" id="IPR036322">
    <property type="entry name" value="WD40_repeat_dom_sf"/>
</dbReference>
<evidence type="ECO:0000313" key="10">
    <source>
        <dbReference type="Proteomes" id="UP000290289"/>
    </source>
</evidence>
<dbReference type="Gene3D" id="3.30.40.10">
    <property type="entry name" value="Zinc/RING finger domain, C3HC4 (zinc finger)"/>
    <property type="match status" value="1"/>
</dbReference>
<evidence type="ECO:0000256" key="7">
    <source>
        <dbReference type="PROSITE-ProRule" id="PRU00221"/>
    </source>
</evidence>
<dbReference type="PROSITE" id="PS50082">
    <property type="entry name" value="WD_REPEATS_2"/>
    <property type="match status" value="1"/>
</dbReference>
<keyword evidence="5" id="KW-0862">Zinc</keyword>
<keyword evidence="3" id="KW-0677">Repeat</keyword>
<dbReference type="InterPro" id="IPR013083">
    <property type="entry name" value="Znf_RING/FYVE/PHD"/>
</dbReference>
<feature type="repeat" description="WD" evidence="7">
    <location>
        <begin position="648"/>
        <end position="688"/>
    </location>
</feature>
<dbReference type="SUPFAM" id="SSF50978">
    <property type="entry name" value="WD40 repeat-like"/>
    <property type="match status" value="1"/>
</dbReference>
<dbReference type="STRING" id="3750.A0A498HIX7"/>
<dbReference type="GO" id="GO:0043161">
    <property type="term" value="P:proteasome-mediated ubiquitin-dependent protein catabolic process"/>
    <property type="evidence" value="ECO:0007669"/>
    <property type="project" value="TreeGrafter"/>
</dbReference>
<feature type="domain" description="RING-type" evidence="8">
    <location>
        <begin position="104"/>
        <end position="141"/>
    </location>
</feature>
<evidence type="ECO:0000313" key="9">
    <source>
        <dbReference type="EMBL" id="RXH70949.1"/>
    </source>
</evidence>
<evidence type="ECO:0000256" key="5">
    <source>
        <dbReference type="ARBA" id="ARBA00022833"/>
    </source>
</evidence>
<gene>
    <name evidence="9" type="ORF">DVH24_015571</name>
</gene>
<dbReference type="EMBL" id="RDQH01000342">
    <property type="protein sequence ID" value="RXH70949.1"/>
    <property type="molecule type" value="Genomic_DNA"/>
</dbReference>
<dbReference type="AlphaFoldDB" id="A0A498HIX7"/>
<dbReference type="GO" id="GO:0061630">
    <property type="term" value="F:ubiquitin protein ligase activity"/>
    <property type="evidence" value="ECO:0007669"/>
    <property type="project" value="InterPro"/>
</dbReference>
<keyword evidence="4 6" id="KW-0863">Zinc-finger</keyword>
<accession>A0A498HIX7</accession>
<dbReference type="SMART" id="SM00320">
    <property type="entry name" value="WD40"/>
    <property type="match status" value="7"/>
</dbReference>
<protein>
    <recommendedName>
        <fullName evidence="8">RING-type domain-containing protein</fullName>
    </recommendedName>
</protein>
<keyword evidence="1 7" id="KW-0853">WD repeat</keyword>
<dbReference type="InterPro" id="IPR015943">
    <property type="entry name" value="WD40/YVTN_repeat-like_dom_sf"/>
</dbReference>
<evidence type="ECO:0000256" key="1">
    <source>
        <dbReference type="ARBA" id="ARBA00022574"/>
    </source>
</evidence>
<dbReference type="CDD" id="cd16504">
    <property type="entry name" value="RING-HC_COP1"/>
    <property type="match status" value="1"/>
</dbReference>
<evidence type="ECO:0000256" key="4">
    <source>
        <dbReference type="ARBA" id="ARBA00022771"/>
    </source>
</evidence>
<evidence type="ECO:0000256" key="3">
    <source>
        <dbReference type="ARBA" id="ARBA00022737"/>
    </source>
</evidence>
<proteinExistence type="predicted"/>
<dbReference type="InterPro" id="IPR001841">
    <property type="entry name" value="Znf_RING"/>
</dbReference>
<dbReference type="Proteomes" id="UP000290289">
    <property type="component" value="Chromosome 16"/>
</dbReference>
<dbReference type="PROSITE" id="PS50294">
    <property type="entry name" value="WD_REPEATS_REGION"/>
    <property type="match status" value="1"/>
</dbReference>
<reference evidence="9 10" key="1">
    <citation type="submission" date="2018-10" db="EMBL/GenBank/DDBJ databases">
        <title>A high-quality apple genome assembly.</title>
        <authorList>
            <person name="Hu J."/>
        </authorList>
    </citation>
    <scope>NUCLEOTIDE SEQUENCE [LARGE SCALE GENOMIC DNA]</scope>
    <source>
        <strain evidence="10">cv. HFTH1</strain>
        <tissue evidence="9">Young leaf</tissue>
    </source>
</reference>
<dbReference type="Gene3D" id="2.130.10.10">
    <property type="entry name" value="YVTN repeat-like/Quinoprotein amine dehydrogenase"/>
    <property type="match status" value="2"/>
</dbReference>
<dbReference type="SMART" id="SM00184">
    <property type="entry name" value="RING"/>
    <property type="match status" value="1"/>
</dbReference>
<dbReference type="Pfam" id="PF00400">
    <property type="entry name" value="WD40"/>
    <property type="match status" value="3"/>
</dbReference>
<evidence type="ECO:0000259" key="8">
    <source>
        <dbReference type="PROSITE" id="PS50089"/>
    </source>
</evidence>
<organism evidence="9 10">
    <name type="scientific">Malus domestica</name>
    <name type="common">Apple</name>
    <name type="synonym">Pyrus malus</name>
    <dbReference type="NCBI Taxonomy" id="3750"/>
    <lineage>
        <taxon>Eukaryota</taxon>
        <taxon>Viridiplantae</taxon>
        <taxon>Streptophyta</taxon>
        <taxon>Embryophyta</taxon>
        <taxon>Tracheophyta</taxon>
        <taxon>Spermatophyta</taxon>
        <taxon>Magnoliopsida</taxon>
        <taxon>eudicotyledons</taxon>
        <taxon>Gunneridae</taxon>
        <taxon>Pentapetalae</taxon>
        <taxon>rosids</taxon>
        <taxon>fabids</taxon>
        <taxon>Rosales</taxon>
        <taxon>Rosaceae</taxon>
        <taxon>Amygdaloideae</taxon>
        <taxon>Maleae</taxon>
        <taxon>Malus</taxon>
    </lineage>
</organism>
<keyword evidence="10" id="KW-1185">Reference proteome</keyword>
<dbReference type="InterPro" id="IPR001680">
    <property type="entry name" value="WD40_rpt"/>
</dbReference>
<keyword evidence="2" id="KW-0479">Metal-binding</keyword>
<comment type="caution">
    <text evidence="9">The sequence shown here is derived from an EMBL/GenBank/DDBJ whole genome shotgun (WGS) entry which is preliminary data.</text>
</comment>
<dbReference type="InterPro" id="IPR042755">
    <property type="entry name" value="COP1"/>
</dbReference>
<dbReference type="GO" id="GO:0008270">
    <property type="term" value="F:zinc ion binding"/>
    <property type="evidence" value="ECO:0007669"/>
    <property type="project" value="UniProtKB-KW"/>
</dbReference>
<dbReference type="InterPro" id="IPR017907">
    <property type="entry name" value="Znf_RING_CS"/>
</dbReference>
<sequence length="778" mass="87499">MSVGIEVAAIESPAQMMGTGEKATECCTTGWLGSSGPLLVVNRGSSKSLEGERMEECSTGALVPAVKPEPKASSITDLADPGSGEVGRLVHEKELAEVDKDLLCPICMQMIKDAFLTACGHSFCYMCIITHLRNKSDCPCCAQFLSAKQLFPNFLLDKLLKKTSARQISKSASPVEHFRQALQQGCEVSIKELDTLLALLAEKKRKMEQEEAERNMQILLDFLNCLRKQKVDELNEVQTHLQFIKEDIGAVERCRMDLYRARDRYSVKLRMLGVDDSISGTRKQWHSSPDNNACALSGRGGMSSWNLPRRDALSASDSQYLTQTGLAVARKKRVHAQFDELQECYLRKRRQMANQPYSQQERDKSVIQREGYTAGLADFQTVLTTLTQYSRMRVMAELRHGDLFHSANIVSSIEFDCDYELFATAGVSRCIKVFDFSSDRIENMDISGRVRVATVEEKIRENQLRQRFGAKEVEKDLGRLGKDTLRKDMEHLELTETWCKTELSGVLNDPADMHCPVVEMPTRSKLSCLSWNKFTKNHIASTDYEGIVTVWDVNTRQSVMEYEEHEKRAWSVDFSCIDPTMLVSGSDDCKVKLWCTRQEASVIDIDMKANICSVKYNPGSSNFIAVGSADHHIHYYDLRNPSEPLHVFTGHGKTVSYVKFLSNYELASASTDSTLRLWNVRDNIPVRTFKGHTNEKNFVGLTVNSEYIACGSETNEVFVYHKEISKPVTWHKFGSPDLDDTEDDAGSYFISAVCWKSDSPTMLTANSQGTIKVLVLAA</sequence>